<dbReference type="EMBL" id="KB740198">
    <property type="protein sequence ID" value="ENN81057.1"/>
    <property type="molecule type" value="Genomic_DNA"/>
</dbReference>
<dbReference type="PANTHER" id="PTHR21608">
    <property type="entry name" value="KINESIN-LIKE PROTEIN CG14535"/>
    <property type="match status" value="1"/>
</dbReference>
<name>N6UQP2_DENPD</name>
<dbReference type="HOGENOM" id="CLU_2388468_0_0_1"/>
<gene>
    <name evidence="1" type="ORF">YQE_02532</name>
</gene>
<dbReference type="InterPro" id="IPR027640">
    <property type="entry name" value="Kinesin-like_fam"/>
</dbReference>
<organism evidence="1">
    <name type="scientific">Dendroctonus ponderosae</name>
    <name type="common">Mountain pine beetle</name>
    <dbReference type="NCBI Taxonomy" id="77166"/>
    <lineage>
        <taxon>Eukaryota</taxon>
        <taxon>Metazoa</taxon>
        <taxon>Ecdysozoa</taxon>
        <taxon>Arthropoda</taxon>
        <taxon>Hexapoda</taxon>
        <taxon>Insecta</taxon>
        <taxon>Pterygota</taxon>
        <taxon>Neoptera</taxon>
        <taxon>Endopterygota</taxon>
        <taxon>Coleoptera</taxon>
        <taxon>Polyphaga</taxon>
        <taxon>Cucujiformia</taxon>
        <taxon>Curculionidae</taxon>
        <taxon>Scolytinae</taxon>
        <taxon>Dendroctonus</taxon>
    </lineage>
</organism>
<sequence>MIMSEVCSSALIDVIHAVINGTDGCLFCFGHAGLGKGGNSARNTPFLCKLGAKRCKAHLEQKCRSALLGIIYKMGLLSCRISAISRSGMTCAAY</sequence>
<protein>
    <submittedName>
        <fullName evidence="1">Uncharacterized protein</fullName>
    </submittedName>
</protein>
<dbReference type="PANTHER" id="PTHR21608:SF7">
    <property type="entry name" value="KINESIN-LIKE PROTEIN CG14535"/>
    <property type="match status" value="1"/>
</dbReference>
<accession>N6UQP2</accession>
<feature type="non-terminal residue" evidence="1">
    <location>
        <position position="1"/>
    </location>
</feature>
<dbReference type="GO" id="GO:0003777">
    <property type="term" value="F:microtubule motor activity"/>
    <property type="evidence" value="ECO:0007669"/>
    <property type="project" value="InterPro"/>
</dbReference>
<dbReference type="AlphaFoldDB" id="N6UQP2"/>
<evidence type="ECO:0000313" key="1">
    <source>
        <dbReference type="EMBL" id="ENN81057.1"/>
    </source>
</evidence>
<reference evidence="1" key="1">
    <citation type="journal article" date="2013" name="Genome Biol.">
        <title>Draft genome of the mountain pine beetle, Dendroctonus ponderosae Hopkins, a major forest pest.</title>
        <authorList>
            <person name="Keeling C.I."/>
            <person name="Yuen M.M."/>
            <person name="Liao N.Y."/>
            <person name="Docking T.R."/>
            <person name="Chan S.K."/>
            <person name="Taylor G.A."/>
            <person name="Palmquist D.L."/>
            <person name="Jackman S.D."/>
            <person name="Nguyen A."/>
            <person name="Li M."/>
            <person name="Henderson H."/>
            <person name="Janes J.K."/>
            <person name="Zhao Y."/>
            <person name="Pandoh P."/>
            <person name="Moore R."/>
            <person name="Sperling F.A."/>
            <person name="Huber D.P."/>
            <person name="Birol I."/>
            <person name="Jones S.J."/>
            <person name="Bohlmann J."/>
        </authorList>
    </citation>
    <scope>NUCLEOTIDE SEQUENCE</scope>
</reference>
<dbReference type="GO" id="GO:0007018">
    <property type="term" value="P:microtubule-based movement"/>
    <property type="evidence" value="ECO:0007669"/>
    <property type="project" value="InterPro"/>
</dbReference>
<proteinExistence type="predicted"/>